<reference evidence="3" key="1">
    <citation type="journal article" date="2019" name="Int. J. Syst. Evol. Microbiol.">
        <title>The Global Catalogue of Microorganisms (GCM) 10K type strain sequencing project: providing services to taxonomists for standard genome sequencing and annotation.</title>
        <authorList>
            <consortium name="The Broad Institute Genomics Platform"/>
            <consortium name="The Broad Institute Genome Sequencing Center for Infectious Disease"/>
            <person name="Wu L."/>
            <person name="Ma J."/>
        </authorList>
    </citation>
    <scope>NUCLEOTIDE SEQUENCE [LARGE SCALE GENOMIC DNA]</scope>
    <source>
        <strain evidence="3">CCM 7855</strain>
    </source>
</reference>
<dbReference type="PROSITE" id="PS50943">
    <property type="entry name" value="HTH_CROC1"/>
    <property type="match status" value="1"/>
</dbReference>
<dbReference type="Proteomes" id="UP000632454">
    <property type="component" value="Unassembled WGS sequence"/>
</dbReference>
<proteinExistence type="predicted"/>
<evidence type="ECO:0000313" key="3">
    <source>
        <dbReference type="Proteomes" id="UP000632454"/>
    </source>
</evidence>
<dbReference type="SUPFAM" id="SSF47413">
    <property type="entry name" value="lambda repressor-like DNA-binding domains"/>
    <property type="match status" value="1"/>
</dbReference>
<sequence length="146" mass="16375">MTTTTNVNTGRTFAISLNELFETVRDENGIPYTGKKIALKANRLGYTLSDAYISQLRTGKAKTPSFRTVEAISRAFEISVTYFLSDPDEDLKRVEQQREYVAMAAETGAHLAAFRHEELSESTIDVIIELLKVVKKQQADRAKDQA</sequence>
<dbReference type="Gene3D" id="1.10.260.40">
    <property type="entry name" value="lambda repressor-like DNA-binding domains"/>
    <property type="match status" value="1"/>
</dbReference>
<dbReference type="RefSeq" id="WP_188488899.1">
    <property type="nucleotide sequence ID" value="NZ_BMCS01000001.1"/>
</dbReference>
<keyword evidence="3" id="KW-1185">Reference proteome</keyword>
<dbReference type="InterPro" id="IPR010982">
    <property type="entry name" value="Lambda_DNA-bd_dom_sf"/>
</dbReference>
<dbReference type="EMBL" id="BMCS01000001">
    <property type="protein sequence ID" value="GGF22583.1"/>
    <property type="molecule type" value="Genomic_DNA"/>
</dbReference>
<name>A0ABQ1UQE3_9NOCA</name>
<accession>A0ABQ1UQE3</accession>
<protein>
    <recommendedName>
        <fullName evidence="1">HTH cro/C1-type domain-containing protein</fullName>
    </recommendedName>
</protein>
<feature type="domain" description="HTH cro/C1-type" evidence="1">
    <location>
        <begin position="48"/>
        <end position="83"/>
    </location>
</feature>
<evidence type="ECO:0000259" key="1">
    <source>
        <dbReference type="PROSITE" id="PS50943"/>
    </source>
</evidence>
<dbReference type="InterPro" id="IPR001387">
    <property type="entry name" value="Cro/C1-type_HTH"/>
</dbReference>
<comment type="caution">
    <text evidence="2">The sequence shown here is derived from an EMBL/GenBank/DDBJ whole genome shotgun (WGS) entry which is preliminary data.</text>
</comment>
<evidence type="ECO:0000313" key="2">
    <source>
        <dbReference type="EMBL" id="GGF22583.1"/>
    </source>
</evidence>
<organism evidence="2 3">
    <name type="scientific">Williamsia phyllosphaerae</name>
    <dbReference type="NCBI Taxonomy" id="885042"/>
    <lineage>
        <taxon>Bacteria</taxon>
        <taxon>Bacillati</taxon>
        <taxon>Actinomycetota</taxon>
        <taxon>Actinomycetes</taxon>
        <taxon>Mycobacteriales</taxon>
        <taxon>Nocardiaceae</taxon>
        <taxon>Williamsia</taxon>
    </lineage>
</organism>
<gene>
    <name evidence="2" type="ORF">GCM10007298_18180</name>
</gene>